<accession>A0ABV2A915</accession>
<dbReference type="EMBL" id="JBEPIJ010000006">
    <property type="protein sequence ID" value="MES0873707.1"/>
    <property type="molecule type" value="Genomic_DNA"/>
</dbReference>
<evidence type="ECO:0000256" key="1">
    <source>
        <dbReference type="SAM" id="MobiDB-lite"/>
    </source>
</evidence>
<dbReference type="Proteomes" id="UP001465331">
    <property type="component" value="Unassembled WGS sequence"/>
</dbReference>
<feature type="region of interest" description="Disordered" evidence="1">
    <location>
        <begin position="1"/>
        <end position="61"/>
    </location>
</feature>
<dbReference type="RefSeq" id="WP_352888526.1">
    <property type="nucleotide sequence ID" value="NZ_JBEPIJ010000006.1"/>
</dbReference>
<proteinExistence type="predicted"/>
<sequence length="61" mass="7035">MSSARKRRRSAPLPNYNLDDLLARITPENTHPETDWGSPVGRECPNPGWDQLPKQARRPRK</sequence>
<dbReference type="Gene3D" id="2.10.260.10">
    <property type="match status" value="1"/>
</dbReference>
<evidence type="ECO:0000313" key="3">
    <source>
        <dbReference type="Proteomes" id="UP001465331"/>
    </source>
</evidence>
<comment type="caution">
    <text evidence="2">The sequence shown here is derived from an EMBL/GenBank/DDBJ whole genome shotgun (WGS) entry which is preliminary data.</text>
</comment>
<evidence type="ECO:0000313" key="2">
    <source>
        <dbReference type="EMBL" id="MES0873707.1"/>
    </source>
</evidence>
<protein>
    <submittedName>
        <fullName evidence="2">Uncharacterized protein</fullName>
    </submittedName>
</protein>
<keyword evidence="3" id="KW-1185">Reference proteome</keyword>
<name>A0ABV2A915_9GAMM</name>
<reference evidence="2 3" key="1">
    <citation type="submission" date="2024-06" db="EMBL/GenBank/DDBJ databases">
        <authorList>
            <person name="Li Z."/>
            <person name="Jiang Y."/>
        </authorList>
    </citation>
    <scope>NUCLEOTIDE SEQUENCE [LARGE SCALE GENOMIC DNA]</scope>
    <source>
        <strain evidence="2 3">HSW-8</strain>
    </source>
</reference>
<gene>
    <name evidence="2" type="ORF">ABSH63_06790</name>
</gene>
<organism evidence="2 3">
    <name type="scientific">Sinimarinibacterium thermocellulolyticum</name>
    <dbReference type="NCBI Taxonomy" id="3170016"/>
    <lineage>
        <taxon>Bacteria</taxon>
        <taxon>Pseudomonadati</taxon>
        <taxon>Pseudomonadota</taxon>
        <taxon>Gammaproteobacteria</taxon>
        <taxon>Nevskiales</taxon>
        <taxon>Nevskiaceae</taxon>
        <taxon>Sinimarinibacterium</taxon>
    </lineage>
</organism>
<feature type="compositionally biased region" description="Basic residues" evidence="1">
    <location>
        <begin position="1"/>
        <end position="10"/>
    </location>
</feature>